<dbReference type="RefSeq" id="WP_259554063.1">
    <property type="nucleotide sequence ID" value="NZ_BAABHW010000007.1"/>
</dbReference>
<reference evidence="3" key="1">
    <citation type="journal article" date="2019" name="Int. J. Syst. Evol. Microbiol.">
        <title>The Global Catalogue of Microorganisms (GCM) 10K type strain sequencing project: providing services to taxonomists for standard genome sequencing and annotation.</title>
        <authorList>
            <consortium name="The Broad Institute Genomics Platform"/>
            <consortium name="The Broad Institute Genome Sequencing Center for Infectious Disease"/>
            <person name="Wu L."/>
            <person name="Ma J."/>
        </authorList>
    </citation>
    <scope>NUCLEOTIDE SEQUENCE [LARGE SCALE GENOMIC DNA]</scope>
    <source>
        <strain evidence="3">JCM 18015</strain>
    </source>
</reference>
<proteinExistence type="predicted"/>
<sequence>MTDAKKSQLDKFKEAARQLETDDDEERFDEKLKRLAKQKPGDKSEEE</sequence>
<keyword evidence="3" id="KW-1185">Reference proteome</keyword>
<gene>
    <name evidence="2" type="ORF">GCM10023209_36330</name>
</gene>
<feature type="compositionally biased region" description="Basic and acidic residues" evidence="1">
    <location>
        <begin position="1"/>
        <end position="20"/>
    </location>
</feature>
<dbReference type="EMBL" id="BAABHW010000007">
    <property type="protein sequence ID" value="GAA5081529.1"/>
    <property type="molecule type" value="Genomic_DNA"/>
</dbReference>
<name>A0ABP9LQF1_9RHOB</name>
<accession>A0ABP9LQF1</accession>
<comment type="caution">
    <text evidence="2">The sequence shown here is derived from an EMBL/GenBank/DDBJ whole genome shotgun (WGS) entry which is preliminary data.</text>
</comment>
<organism evidence="2 3">
    <name type="scientific">[Roseibacterium] beibuensis</name>
    <dbReference type="NCBI Taxonomy" id="1193142"/>
    <lineage>
        <taxon>Bacteria</taxon>
        <taxon>Pseudomonadati</taxon>
        <taxon>Pseudomonadota</taxon>
        <taxon>Alphaproteobacteria</taxon>
        <taxon>Rhodobacterales</taxon>
        <taxon>Roseobacteraceae</taxon>
        <taxon>Roseicyclus</taxon>
    </lineage>
</organism>
<evidence type="ECO:0000256" key="1">
    <source>
        <dbReference type="SAM" id="MobiDB-lite"/>
    </source>
</evidence>
<feature type="compositionally biased region" description="Basic and acidic residues" evidence="1">
    <location>
        <begin position="28"/>
        <end position="47"/>
    </location>
</feature>
<dbReference type="Proteomes" id="UP001499910">
    <property type="component" value="Unassembled WGS sequence"/>
</dbReference>
<evidence type="ECO:0000313" key="2">
    <source>
        <dbReference type="EMBL" id="GAA5081529.1"/>
    </source>
</evidence>
<evidence type="ECO:0000313" key="3">
    <source>
        <dbReference type="Proteomes" id="UP001499910"/>
    </source>
</evidence>
<feature type="region of interest" description="Disordered" evidence="1">
    <location>
        <begin position="1"/>
        <end position="47"/>
    </location>
</feature>
<protein>
    <submittedName>
        <fullName evidence="2">Uncharacterized protein</fullName>
    </submittedName>
</protein>